<comment type="caution">
    <text evidence="1">The sequence shown here is derived from an EMBL/GenBank/DDBJ whole genome shotgun (WGS) entry which is preliminary data.</text>
</comment>
<dbReference type="Proteomes" id="UP001229421">
    <property type="component" value="Unassembled WGS sequence"/>
</dbReference>
<reference evidence="1" key="1">
    <citation type="journal article" date="2023" name="bioRxiv">
        <title>Improved chromosome-level genome assembly for marigold (Tagetes erecta).</title>
        <authorList>
            <person name="Jiang F."/>
            <person name="Yuan L."/>
            <person name="Wang S."/>
            <person name="Wang H."/>
            <person name="Xu D."/>
            <person name="Wang A."/>
            <person name="Fan W."/>
        </authorList>
    </citation>
    <scope>NUCLEOTIDE SEQUENCE</scope>
    <source>
        <strain evidence="1">WSJ</strain>
        <tissue evidence="1">Leaf</tissue>
    </source>
</reference>
<gene>
    <name evidence="1" type="ORF">QVD17_09079</name>
</gene>
<proteinExistence type="predicted"/>
<organism evidence="1 2">
    <name type="scientific">Tagetes erecta</name>
    <name type="common">African marigold</name>
    <dbReference type="NCBI Taxonomy" id="13708"/>
    <lineage>
        <taxon>Eukaryota</taxon>
        <taxon>Viridiplantae</taxon>
        <taxon>Streptophyta</taxon>
        <taxon>Embryophyta</taxon>
        <taxon>Tracheophyta</taxon>
        <taxon>Spermatophyta</taxon>
        <taxon>Magnoliopsida</taxon>
        <taxon>eudicotyledons</taxon>
        <taxon>Gunneridae</taxon>
        <taxon>Pentapetalae</taxon>
        <taxon>asterids</taxon>
        <taxon>campanulids</taxon>
        <taxon>Asterales</taxon>
        <taxon>Asteraceae</taxon>
        <taxon>Asteroideae</taxon>
        <taxon>Heliantheae alliance</taxon>
        <taxon>Tageteae</taxon>
        <taxon>Tagetes</taxon>
    </lineage>
</organism>
<dbReference type="EMBL" id="JAUHHV010000002">
    <property type="protein sequence ID" value="KAK1432187.1"/>
    <property type="molecule type" value="Genomic_DNA"/>
</dbReference>
<evidence type="ECO:0000313" key="2">
    <source>
        <dbReference type="Proteomes" id="UP001229421"/>
    </source>
</evidence>
<protein>
    <submittedName>
        <fullName evidence="1">Uncharacterized protein</fullName>
    </submittedName>
</protein>
<accession>A0AAD8KZW0</accession>
<dbReference type="AlphaFoldDB" id="A0AAD8KZW0"/>
<evidence type="ECO:0000313" key="1">
    <source>
        <dbReference type="EMBL" id="KAK1432187.1"/>
    </source>
</evidence>
<keyword evidence="2" id="KW-1185">Reference proteome</keyword>
<sequence>MLKFRSSSAHQLQGQNSCTHVKQTHKGSRTPIFEKTTCNSGFKVLIVGSAFKYKEPPQQPFDHLPLSLLNNQQWISDTCNLTMLERHTKHFYPNFVIWANLIAANSKWSEAPMVDVVEVKEIPLHDHDFFRPQCNALKPES</sequence>
<name>A0AAD8KZW0_TARER</name>